<evidence type="ECO:0000313" key="2">
    <source>
        <dbReference type="Proteomes" id="UP000803884"/>
    </source>
</evidence>
<organism evidence="1 2">
    <name type="scientific">Cladosporium halotolerans</name>
    <dbReference type="NCBI Taxonomy" id="1052096"/>
    <lineage>
        <taxon>Eukaryota</taxon>
        <taxon>Fungi</taxon>
        <taxon>Dikarya</taxon>
        <taxon>Ascomycota</taxon>
        <taxon>Pezizomycotina</taxon>
        <taxon>Dothideomycetes</taxon>
        <taxon>Dothideomycetidae</taxon>
        <taxon>Cladosporiales</taxon>
        <taxon>Cladosporiaceae</taxon>
        <taxon>Cladosporium</taxon>
    </lineage>
</organism>
<dbReference type="SUPFAM" id="SSF52047">
    <property type="entry name" value="RNI-like"/>
    <property type="match status" value="1"/>
</dbReference>
<gene>
    <name evidence="1" type="ORF">WHR41_01745</name>
</gene>
<dbReference type="PANTHER" id="PTHR13318:SF233">
    <property type="entry name" value="BACK DOMAIN-CONTAINING PROTEIN"/>
    <property type="match status" value="1"/>
</dbReference>
<dbReference type="Proteomes" id="UP000803884">
    <property type="component" value="Unassembled WGS sequence"/>
</dbReference>
<evidence type="ECO:0008006" key="3">
    <source>
        <dbReference type="Google" id="ProtNLM"/>
    </source>
</evidence>
<comment type="caution">
    <text evidence="1">The sequence shown here is derived from an EMBL/GenBank/DDBJ whole genome shotgun (WGS) entry which is preliminary data.</text>
</comment>
<dbReference type="AlphaFoldDB" id="A0AB34L243"/>
<accession>A0AB34L243</accession>
<sequence length="560" mass="62645">MDGTNVGVLPADLFHLLSAELSARSDFDTLYNCVVSSKQIANSGAITALYRISHDCPVKGGGLEELSLSEQDLAVQKWSILWRTIIMSALGQTIYPYCKHLRMLDLRDLGYLLDEDKFKQGKIMKNFFSGAMERFHLTVDAPVRQGSRNRPKRLDTKRIITAIGDLITEQSPLLEALTEPIPGGIFSSALLNWAPRMTHLRRLDLWDDSTLANEDVRNLLLSNCPHLDALCIYSASHDADKHLAAFISGMKSNTLTYFENISSCHLGLETAIALNNHGKSLSCLKLFLNDGETKALGCLQQCTSLTTLAINYSGPPDDLKASQNDVYLEIVDWLRNCTALRDISISNMISAPDMIMPILLNEENQLHKLQINSNEGLMYLVKDHEDFHQAIGQKSSLRELLLRADPEGLGRDHIDTLMTSICSLKDLRLLNLTRISDFFSDQHIKVFAHHLENLEDLYIGGYGITDGVWDSVARLKNLKSLTFSGLTSFTASGMLVFINQLGEGNRGMLMAVDNAEAESSLTPEEQELVKDAFSAKLDGRFQYQLWRDLNYEEFDSDESD</sequence>
<dbReference type="GO" id="GO:0031146">
    <property type="term" value="P:SCF-dependent proteasomal ubiquitin-dependent protein catabolic process"/>
    <property type="evidence" value="ECO:0007669"/>
    <property type="project" value="TreeGrafter"/>
</dbReference>
<dbReference type="EMBL" id="JAAQHG020000004">
    <property type="protein sequence ID" value="KAL1589630.1"/>
    <property type="molecule type" value="Genomic_DNA"/>
</dbReference>
<protein>
    <recommendedName>
        <fullName evidence="3">RNI-like protein</fullName>
    </recommendedName>
</protein>
<dbReference type="GO" id="GO:0019005">
    <property type="term" value="C:SCF ubiquitin ligase complex"/>
    <property type="evidence" value="ECO:0007669"/>
    <property type="project" value="TreeGrafter"/>
</dbReference>
<proteinExistence type="predicted"/>
<keyword evidence="2" id="KW-1185">Reference proteome</keyword>
<evidence type="ECO:0000313" key="1">
    <source>
        <dbReference type="EMBL" id="KAL1589630.1"/>
    </source>
</evidence>
<dbReference type="GeneID" id="96003189"/>
<dbReference type="RefSeq" id="XP_069232735.1">
    <property type="nucleotide sequence ID" value="XM_069370351.1"/>
</dbReference>
<reference evidence="1 2" key="1">
    <citation type="journal article" date="2020" name="Microbiol. Resour. Announc.">
        <title>Draft Genome Sequence of a Cladosporium Species Isolated from the Mesophotic Ascidian Didemnum maculosum.</title>
        <authorList>
            <person name="Gioti A."/>
            <person name="Siaperas R."/>
            <person name="Nikolaivits E."/>
            <person name="Le Goff G."/>
            <person name="Ouazzani J."/>
            <person name="Kotoulas G."/>
            <person name="Topakas E."/>
        </authorList>
    </citation>
    <scope>NUCLEOTIDE SEQUENCE [LARGE SCALE GENOMIC DNA]</scope>
    <source>
        <strain evidence="1 2">TM138-S3</strain>
    </source>
</reference>
<dbReference type="Gene3D" id="3.80.10.10">
    <property type="entry name" value="Ribonuclease Inhibitor"/>
    <property type="match status" value="1"/>
</dbReference>
<dbReference type="InterPro" id="IPR032675">
    <property type="entry name" value="LRR_dom_sf"/>
</dbReference>
<name>A0AB34L243_9PEZI</name>
<dbReference type="PANTHER" id="PTHR13318">
    <property type="entry name" value="PARTNER OF PAIRED, ISOFORM B-RELATED"/>
    <property type="match status" value="1"/>
</dbReference>